<proteinExistence type="predicted"/>
<dbReference type="Proteomes" id="UP000053612">
    <property type="component" value="Unassembled WGS sequence"/>
</dbReference>
<evidence type="ECO:0000313" key="2">
    <source>
        <dbReference type="Proteomes" id="UP000053612"/>
    </source>
</evidence>
<name>A0A0V8E8M7_LACLL</name>
<organism evidence="1 2">
    <name type="scientific">Lactococcus lactis subsp. lactis</name>
    <name type="common">Streptococcus lactis</name>
    <dbReference type="NCBI Taxonomy" id="1360"/>
    <lineage>
        <taxon>Bacteria</taxon>
        <taxon>Bacillati</taxon>
        <taxon>Bacillota</taxon>
        <taxon>Bacilli</taxon>
        <taxon>Lactobacillales</taxon>
        <taxon>Streptococcaceae</taxon>
        <taxon>Lactococcus</taxon>
    </lineage>
</organism>
<accession>A0A0V8E8M7</accession>
<protein>
    <submittedName>
        <fullName evidence="1">NADH oxidase</fullName>
    </submittedName>
</protein>
<dbReference type="InterPro" id="IPR036188">
    <property type="entry name" value="FAD/NAD-bd_sf"/>
</dbReference>
<gene>
    <name evidence="1" type="ORF">LMG9449_0367</name>
</gene>
<dbReference type="Gene3D" id="3.50.50.60">
    <property type="entry name" value="FAD/NAD(P)-binding domain"/>
    <property type="match status" value="1"/>
</dbReference>
<sequence length="50" mass="5399">MKIVIVGSSHAGICAGLRALEEYPEAEITLYDKRNQVSFVSQGIISYLAG</sequence>
<dbReference type="SUPFAM" id="SSF51905">
    <property type="entry name" value="FAD/NAD(P)-binding domain"/>
    <property type="match status" value="1"/>
</dbReference>
<dbReference type="AlphaFoldDB" id="A0A0V8E8M7"/>
<dbReference type="EMBL" id="LKLS01000013">
    <property type="protein sequence ID" value="KSU22150.1"/>
    <property type="molecule type" value="Genomic_DNA"/>
</dbReference>
<reference evidence="2" key="1">
    <citation type="submission" date="2015-10" db="EMBL/GenBank/DDBJ databases">
        <title>Draft Genome Sequences of 11 Lactococcus lactis subspecies cremoris strains.</title>
        <authorList>
            <person name="Wels M."/>
            <person name="Backus L."/>
            <person name="Boekhorst J."/>
            <person name="Dijkstra A."/>
            <person name="Beerthuizen M."/>
            <person name="Kelly W."/>
            <person name="Siezen R."/>
            <person name="Bachmann H."/>
            <person name="Van Hijum S."/>
        </authorList>
    </citation>
    <scope>NUCLEOTIDE SEQUENCE [LARGE SCALE GENOMIC DNA]</scope>
    <source>
        <strain evidence="2">LMG9449</strain>
    </source>
</reference>
<dbReference type="PATRIC" id="fig|1360.109.peg.1148"/>
<evidence type="ECO:0000313" key="1">
    <source>
        <dbReference type="EMBL" id="KSU22150.1"/>
    </source>
</evidence>
<dbReference type="RefSeq" id="WP_235587338.1">
    <property type="nucleotide sequence ID" value="NZ_LKLS01000013.1"/>
</dbReference>
<comment type="caution">
    <text evidence="1">The sequence shown here is derived from an EMBL/GenBank/DDBJ whole genome shotgun (WGS) entry which is preliminary data.</text>
</comment>